<feature type="domain" description="C2" evidence="13">
    <location>
        <begin position="44"/>
        <end position="156"/>
    </location>
</feature>
<evidence type="ECO:0000256" key="3">
    <source>
        <dbReference type="ARBA" id="ARBA00010683"/>
    </source>
</evidence>
<feature type="domain" description="PLD phosphodiesterase" evidence="14">
    <location>
        <begin position="707"/>
        <end position="734"/>
    </location>
</feature>
<dbReference type="InterPro" id="IPR035892">
    <property type="entry name" value="C2_domain_sf"/>
</dbReference>
<comment type="function">
    <text evidence="11">Hydrolyzes glycerol-phospholipids at the terminal phosphodiesteric bond.</text>
</comment>
<evidence type="ECO:0000259" key="13">
    <source>
        <dbReference type="PROSITE" id="PS50004"/>
    </source>
</evidence>
<keyword evidence="5" id="KW-0479">Metal-binding</keyword>
<evidence type="ECO:0000256" key="6">
    <source>
        <dbReference type="ARBA" id="ARBA00022737"/>
    </source>
</evidence>
<dbReference type="PANTHER" id="PTHR18896:SF86">
    <property type="entry name" value="PHOSPHOLIPASE D DELTA"/>
    <property type="match status" value="1"/>
</dbReference>
<dbReference type="Pfam" id="PF00614">
    <property type="entry name" value="PLDc"/>
    <property type="match status" value="1"/>
</dbReference>
<keyword evidence="7 11" id="KW-0378">Hydrolase</keyword>
<dbReference type="PROSITE" id="PS50035">
    <property type="entry name" value="PLD"/>
    <property type="match status" value="2"/>
</dbReference>
<dbReference type="InterPro" id="IPR011402">
    <property type="entry name" value="PLipase_D_pln"/>
</dbReference>
<evidence type="ECO:0000259" key="14">
    <source>
        <dbReference type="PROSITE" id="PS50035"/>
    </source>
</evidence>
<evidence type="ECO:0000313" key="16">
    <source>
        <dbReference type="Proteomes" id="UP001359559"/>
    </source>
</evidence>
<gene>
    <name evidence="15" type="ORF">RJT34_06070</name>
</gene>
<dbReference type="FunFam" id="3.30.870.10:FF:000025">
    <property type="entry name" value="Phospholipase D delta"/>
    <property type="match status" value="1"/>
</dbReference>
<dbReference type="GO" id="GO:0046470">
    <property type="term" value="P:phosphatidylcholine metabolic process"/>
    <property type="evidence" value="ECO:0007669"/>
    <property type="project" value="InterPro"/>
</dbReference>
<organism evidence="15 16">
    <name type="scientific">Clitoria ternatea</name>
    <name type="common">Butterfly pea</name>
    <dbReference type="NCBI Taxonomy" id="43366"/>
    <lineage>
        <taxon>Eukaryota</taxon>
        <taxon>Viridiplantae</taxon>
        <taxon>Streptophyta</taxon>
        <taxon>Embryophyta</taxon>
        <taxon>Tracheophyta</taxon>
        <taxon>Spermatophyta</taxon>
        <taxon>Magnoliopsida</taxon>
        <taxon>eudicotyledons</taxon>
        <taxon>Gunneridae</taxon>
        <taxon>Pentapetalae</taxon>
        <taxon>rosids</taxon>
        <taxon>fabids</taxon>
        <taxon>Fabales</taxon>
        <taxon>Fabaceae</taxon>
        <taxon>Papilionoideae</taxon>
        <taxon>50 kb inversion clade</taxon>
        <taxon>NPAAA clade</taxon>
        <taxon>indigoferoid/millettioid clade</taxon>
        <taxon>Phaseoleae</taxon>
        <taxon>Clitoria</taxon>
    </lineage>
</organism>
<evidence type="ECO:0000313" key="15">
    <source>
        <dbReference type="EMBL" id="KAK7309386.1"/>
    </source>
</evidence>
<dbReference type="PANTHER" id="PTHR18896">
    <property type="entry name" value="PHOSPHOLIPASE D"/>
    <property type="match status" value="1"/>
</dbReference>
<dbReference type="Pfam" id="PF00168">
    <property type="entry name" value="C2"/>
    <property type="match status" value="1"/>
</dbReference>
<evidence type="ECO:0000256" key="12">
    <source>
        <dbReference type="SAM" id="MobiDB-lite"/>
    </source>
</evidence>
<feature type="domain" description="PLD phosphodiesterase" evidence="14">
    <location>
        <begin position="361"/>
        <end position="396"/>
    </location>
</feature>
<dbReference type="AlphaFoldDB" id="A0AAN9K3P8"/>
<keyword evidence="8 11" id="KW-0106">Calcium</keyword>
<evidence type="ECO:0000256" key="9">
    <source>
        <dbReference type="ARBA" id="ARBA00022963"/>
    </source>
</evidence>
<comment type="caution">
    <text evidence="15">The sequence shown here is derived from an EMBL/GenBank/DDBJ whole genome shotgun (WGS) entry which is preliminary data.</text>
</comment>
<keyword evidence="10" id="KW-0443">Lipid metabolism</keyword>
<dbReference type="EC" id="3.1.4.4" evidence="4 11"/>
<keyword evidence="9 11" id="KW-0442">Lipid degradation</keyword>
<evidence type="ECO:0000256" key="8">
    <source>
        <dbReference type="ARBA" id="ARBA00022837"/>
    </source>
</evidence>
<dbReference type="PIRSF" id="PIRSF036470">
    <property type="entry name" value="PLD_plant"/>
    <property type="match status" value="1"/>
</dbReference>
<evidence type="ECO:0000256" key="1">
    <source>
        <dbReference type="ARBA" id="ARBA00000798"/>
    </source>
</evidence>
<comment type="catalytic activity">
    <reaction evidence="1 11">
        <text>a 1,2-diacyl-sn-glycero-3-phosphocholine + H2O = a 1,2-diacyl-sn-glycero-3-phosphate + choline + H(+)</text>
        <dbReference type="Rhea" id="RHEA:14445"/>
        <dbReference type="ChEBI" id="CHEBI:15354"/>
        <dbReference type="ChEBI" id="CHEBI:15377"/>
        <dbReference type="ChEBI" id="CHEBI:15378"/>
        <dbReference type="ChEBI" id="CHEBI:57643"/>
        <dbReference type="ChEBI" id="CHEBI:58608"/>
        <dbReference type="EC" id="3.1.4.4"/>
    </reaction>
</comment>
<dbReference type="InterPro" id="IPR001736">
    <property type="entry name" value="PLipase_D/transphosphatidylase"/>
</dbReference>
<dbReference type="Gene3D" id="2.60.40.150">
    <property type="entry name" value="C2 domain"/>
    <property type="match status" value="1"/>
</dbReference>
<keyword evidence="16" id="KW-1185">Reference proteome</keyword>
<keyword evidence="6" id="KW-0677">Repeat</keyword>
<feature type="region of interest" description="Disordered" evidence="12">
    <location>
        <begin position="54"/>
        <end position="75"/>
    </location>
</feature>
<evidence type="ECO:0000256" key="7">
    <source>
        <dbReference type="ARBA" id="ARBA00022801"/>
    </source>
</evidence>
<feature type="compositionally biased region" description="Basic residues" evidence="12">
    <location>
        <begin position="63"/>
        <end position="75"/>
    </location>
</feature>
<evidence type="ECO:0000256" key="5">
    <source>
        <dbReference type="ARBA" id="ARBA00022723"/>
    </source>
</evidence>
<dbReference type="GO" id="GO:0005509">
    <property type="term" value="F:calcium ion binding"/>
    <property type="evidence" value="ECO:0007669"/>
    <property type="project" value="InterPro"/>
</dbReference>
<evidence type="ECO:0000256" key="10">
    <source>
        <dbReference type="ARBA" id="ARBA00023098"/>
    </source>
</evidence>
<proteinExistence type="inferred from homology"/>
<dbReference type="InterPro" id="IPR000008">
    <property type="entry name" value="C2_dom"/>
</dbReference>
<dbReference type="SUPFAM" id="SSF56024">
    <property type="entry name" value="Phospholipase D/nuclease"/>
    <property type="match status" value="2"/>
</dbReference>
<dbReference type="SMART" id="SM00155">
    <property type="entry name" value="PLDc"/>
    <property type="match status" value="2"/>
</dbReference>
<sequence>MAESGGDDNAVFYLHGDLDLKIIEARRLPNMDLFTERLRRCVTVCDTIKFHSPDDASEGSVQRTHHHHHHHHHRKIITSDPYVTVSVPQATVARTRVLKNSQKPVWNETFNIPLAHPVVDLEFRVKDDDTFGAQVMGTVKIPARQIATGKLISGWFPILGSNDKPPKPDTALHIEMKFTPASENPLYQRGIASDPEHKGVRHTYFPVRKGSAVKLYQDAQCPDGVLPEIKLDGGRVYNHEKCWEDICYAISEAHHMVYVVGWSIYHKVKIVREPTRPLPRGGDLTLGELLKYKSEEGVRVLMMVWDDKTSHDKAFFKTAGVMGTHDEETRKFFKHSSVMCVLTPRYASSKMSFLKQQVVGTLFTHHQKCVIVDTQAAGNNRKITAFIGGLDLCDGRYDTPEHRLFRDLDTAFSGDFYNPTYPAGTRTPRQPWHDLHCRIDGPAAYDVLINFEQRWRKSTKWKEFAILFKKASHWHDDSLLRIERISWILSPSHPTSKDGHTVVPGDDPLVWVSSEDDPENWHVQIFRSIDSGSVKGFPKSVDVAHSQNLICAKNLVIDKSIQTGYIQAIRSAQHFIYIENQYFLGSSYAWPSYKDAGADNLIPMELALKIVSKIRAKERFAVYIVKPMWPEGDPKSGAMQEILYWQAQTMQMMYDVVARELKSMQLTDVYPQDYLNFYCLGNREPHNEESSASNGAQVSGSYKYGRFMIYVHAKGMIVDDEYVIVGSANINQRSMAGTKDTEIAMGSYQPHYTWSARKKHPRGQIYGYRMSLWAEHLGMLDETFEEPETLECVRKVNQIADNNWKLFASEDFSLLQGHLLKYPIQVDSDGKISSLPGYENFPDAGGKILGSPFAAIPDILTT</sequence>
<evidence type="ECO:0000256" key="2">
    <source>
        <dbReference type="ARBA" id="ARBA00001913"/>
    </source>
</evidence>
<dbReference type="GO" id="GO:0004630">
    <property type="term" value="F:phospholipase D activity"/>
    <property type="evidence" value="ECO:0007669"/>
    <property type="project" value="UniProtKB-EC"/>
</dbReference>
<comment type="similarity">
    <text evidence="3 11">Belongs to the phospholipase D family. C2-PLD subfamily.</text>
</comment>
<dbReference type="Gene3D" id="3.30.870.10">
    <property type="entry name" value="Endonuclease Chain A"/>
    <property type="match status" value="2"/>
</dbReference>
<dbReference type="GO" id="GO:0009395">
    <property type="term" value="P:phospholipid catabolic process"/>
    <property type="evidence" value="ECO:0007669"/>
    <property type="project" value="TreeGrafter"/>
</dbReference>
<dbReference type="InterPro" id="IPR024632">
    <property type="entry name" value="PLipase_D_C"/>
</dbReference>
<comment type="cofactor">
    <cofactor evidence="2 11">
        <name>Ca(2+)</name>
        <dbReference type="ChEBI" id="CHEBI:29108"/>
    </cofactor>
</comment>
<dbReference type="CDD" id="cd04015">
    <property type="entry name" value="C2_plant_PLD"/>
    <property type="match status" value="1"/>
</dbReference>
<name>A0AAN9K3P8_CLITE</name>
<dbReference type="GO" id="GO:0005886">
    <property type="term" value="C:plasma membrane"/>
    <property type="evidence" value="ECO:0007669"/>
    <property type="project" value="TreeGrafter"/>
</dbReference>
<dbReference type="SUPFAM" id="SSF49562">
    <property type="entry name" value="C2 domain (Calcium/lipid-binding domain, CaLB)"/>
    <property type="match status" value="1"/>
</dbReference>
<reference evidence="15 16" key="1">
    <citation type="submission" date="2024-01" db="EMBL/GenBank/DDBJ databases">
        <title>The genomes of 5 underutilized Papilionoideae crops provide insights into root nodulation and disease resistance.</title>
        <authorList>
            <person name="Yuan L."/>
        </authorList>
    </citation>
    <scope>NUCLEOTIDE SEQUENCE [LARGE SCALE GENOMIC DNA]</scope>
    <source>
        <strain evidence="15">LY-2023</strain>
        <tissue evidence="15">Leaf</tissue>
    </source>
</reference>
<dbReference type="InterPro" id="IPR015679">
    <property type="entry name" value="PLipase_D_fam"/>
</dbReference>
<dbReference type="PROSITE" id="PS50004">
    <property type="entry name" value="C2"/>
    <property type="match status" value="1"/>
</dbReference>
<dbReference type="Pfam" id="PF12357">
    <property type="entry name" value="PLD_C"/>
    <property type="match status" value="1"/>
</dbReference>
<protein>
    <recommendedName>
        <fullName evidence="4 11">Phospholipase D</fullName>
        <ecNumber evidence="4 11">3.1.4.4</ecNumber>
    </recommendedName>
</protein>
<dbReference type="Proteomes" id="UP001359559">
    <property type="component" value="Unassembled WGS sequence"/>
</dbReference>
<dbReference type="SMART" id="SM00239">
    <property type="entry name" value="C2"/>
    <property type="match status" value="1"/>
</dbReference>
<evidence type="ECO:0000256" key="4">
    <source>
        <dbReference type="ARBA" id="ARBA00012027"/>
    </source>
</evidence>
<accession>A0AAN9K3P8</accession>
<dbReference type="EMBL" id="JAYKXN010000002">
    <property type="protein sequence ID" value="KAK7309386.1"/>
    <property type="molecule type" value="Genomic_DNA"/>
</dbReference>
<evidence type="ECO:0000256" key="11">
    <source>
        <dbReference type="PIRNR" id="PIRNR036470"/>
    </source>
</evidence>